<dbReference type="InterPro" id="IPR036736">
    <property type="entry name" value="ACP-like_sf"/>
</dbReference>
<protein>
    <recommendedName>
        <fullName evidence="3">Polyketide synthase-like phosphopantetheine-binding domain-containing protein</fullName>
    </recommendedName>
</protein>
<dbReference type="Pfam" id="PF00501">
    <property type="entry name" value="AMP-binding"/>
    <property type="match status" value="1"/>
</dbReference>
<dbReference type="Gene3D" id="1.10.1200.10">
    <property type="entry name" value="ACP-like"/>
    <property type="match status" value="1"/>
</dbReference>
<dbReference type="PANTHER" id="PTHR43439">
    <property type="entry name" value="PHENYLACETATE-COENZYME A LIGASE"/>
    <property type="match status" value="1"/>
</dbReference>
<dbReference type="Pfam" id="PF07993">
    <property type="entry name" value="NAD_binding_4"/>
    <property type="match status" value="1"/>
</dbReference>
<dbReference type="SUPFAM" id="SSF51735">
    <property type="entry name" value="NAD(P)-binding Rossmann-fold domains"/>
    <property type="match status" value="1"/>
</dbReference>
<evidence type="ECO:0000313" key="4">
    <source>
        <dbReference type="EMBL" id="KJA19240.1"/>
    </source>
</evidence>
<dbReference type="SMART" id="SM00823">
    <property type="entry name" value="PKS_PP"/>
    <property type="match status" value="1"/>
</dbReference>
<dbReference type="PROSITE" id="PS00455">
    <property type="entry name" value="AMP_BINDING"/>
    <property type="match status" value="1"/>
</dbReference>
<dbReference type="AlphaFoldDB" id="A0A0D2PGM6"/>
<keyword evidence="2" id="KW-0597">Phosphoprotein</keyword>
<dbReference type="GO" id="GO:0031177">
    <property type="term" value="F:phosphopantetheine binding"/>
    <property type="evidence" value="ECO:0007669"/>
    <property type="project" value="InterPro"/>
</dbReference>
<evidence type="ECO:0000256" key="2">
    <source>
        <dbReference type="ARBA" id="ARBA00022553"/>
    </source>
</evidence>
<organism evidence="4 5">
    <name type="scientific">Hypholoma sublateritium (strain FD-334 SS-4)</name>
    <dbReference type="NCBI Taxonomy" id="945553"/>
    <lineage>
        <taxon>Eukaryota</taxon>
        <taxon>Fungi</taxon>
        <taxon>Dikarya</taxon>
        <taxon>Basidiomycota</taxon>
        <taxon>Agaricomycotina</taxon>
        <taxon>Agaricomycetes</taxon>
        <taxon>Agaricomycetidae</taxon>
        <taxon>Agaricales</taxon>
        <taxon>Agaricineae</taxon>
        <taxon>Strophariaceae</taxon>
        <taxon>Hypholoma</taxon>
    </lineage>
</organism>
<dbReference type="OrthoDB" id="429813at2759"/>
<reference evidence="5" key="1">
    <citation type="submission" date="2014-04" db="EMBL/GenBank/DDBJ databases">
        <title>Evolutionary Origins and Diversification of the Mycorrhizal Mutualists.</title>
        <authorList>
            <consortium name="DOE Joint Genome Institute"/>
            <consortium name="Mycorrhizal Genomics Consortium"/>
            <person name="Kohler A."/>
            <person name="Kuo A."/>
            <person name="Nagy L.G."/>
            <person name="Floudas D."/>
            <person name="Copeland A."/>
            <person name="Barry K.W."/>
            <person name="Cichocki N."/>
            <person name="Veneault-Fourrey C."/>
            <person name="LaButti K."/>
            <person name="Lindquist E.A."/>
            <person name="Lipzen A."/>
            <person name="Lundell T."/>
            <person name="Morin E."/>
            <person name="Murat C."/>
            <person name="Riley R."/>
            <person name="Ohm R."/>
            <person name="Sun H."/>
            <person name="Tunlid A."/>
            <person name="Henrissat B."/>
            <person name="Grigoriev I.V."/>
            <person name="Hibbett D.S."/>
            <person name="Martin F."/>
        </authorList>
    </citation>
    <scope>NUCLEOTIDE SEQUENCE [LARGE SCALE GENOMIC DNA]</scope>
    <source>
        <strain evidence="5">FD-334 SS-4</strain>
    </source>
</reference>
<dbReference type="OMA" id="KPGLWKF"/>
<dbReference type="Pfam" id="PF23562">
    <property type="entry name" value="AMP-binding_C_3"/>
    <property type="match status" value="1"/>
</dbReference>
<dbReference type="InterPro" id="IPR042099">
    <property type="entry name" value="ANL_N_sf"/>
</dbReference>
<name>A0A0D2PGM6_HYPSF</name>
<dbReference type="InterPro" id="IPR036291">
    <property type="entry name" value="NAD(P)-bd_dom_sf"/>
</dbReference>
<dbReference type="InterPro" id="IPR020845">
    <property type="entry name" value="AMP-binding_CS"/>
</dbReference>
<dbReference type="Gene3D" id="3.40.50.12780">
    <property type="entry name" value="N-terminal domain of ligase-like"/>
    <property type="match status" value="1"/>
</dbReference>
<feature type="domain" description="Polyketide synthase-like phosphopantetheine-binding" evidence="3">
    <location>
        <begin position="585"/>
        <end position="665"/>
    </location>
</feature>
<dbReference type="EMBL" id="KN817580">
    <property type="protein sequence ID" value="KJA19240.1"/>
    <property type="molecule type" value="Genomic_DNA"/>
</dbReference>
<keyword evidence="1" id="KW-0596">Phosphopantetheine</keyword>
<proteinExistence type="predicted"/>
<dbReference type="Gene3D" id="3.40.50.720">
    <property type="entry name" value="NAD(P)-binding Rossmann-like Domain"/>
    <property type="match status" value="1"/>
</dbReference>
<dbReference type="Proteomes" id="UP000054270">
    <property type="component" value="Unassembled WGS sequence"/>
</dbReference>
<keyword evidence="5" id="KW-1185">Reference proteome</keyword>
<dbReference type="InterPro" id="IPR051414">
    <property type="entry name" value="Adenylate-forming_Reductase"/>
</dbReference>
<dbReference type="InterPro" id="IPR020806">
    <property type="entry name" value="PKS_PP-bd"/>
</dbReference>
<dbReference type="InterPro" id="IPR000873">
    <property type="entry name" value="AMP-dep_synth/lig_dom"/>
</dbReference>
<accession>A0A0D2PGM6</accession>
<gene>
    <name evidence="4" type="ORF">HYPSUDRAFT_44507</name>
</gene>
<dbReference type="SUPFAM" id="SSF56801">
    <property type="entry name" value="Acetyl-CoA synthetase-like"/>
    <property type="match status" value="1"/>
</dbReference>
<dbReference type="PANTHER" id="PTHR43439:SF2">
    <property type="entry name" value="ENZYME, PUTATIVE (JCVI)-RELATED"/>
    <property type="match status" value="1"/>
</dbReference>
<sequence length="1086" mass="118188">MASNTKAPVHPPLDQNLVDTIAFHEQHNADFPMFVFSKDPGQDVTEISYGQFAKAARRIPALVDIEVDASSKPPVVAIIAQSDTLVYKAVELGLMIGGLIPFPISPRNTAAAVINLLKKTDSHHILTTKATLKELMDSVEAELKDTDPNYKLSIIEIPSIAQVFPELSDGPKSDKPDVLADYPDASHKPSPDDVALYLHSSGSTGLPKAIAKTHRQLEHIVAFPSFSEFKKWSPRVRMLGVQLPPFHAMGLCIQLTLPLYLCATIAIFPPVVTAPHMLPMAPTPDSILEHTQRTKSSCALTIPAFLQIWAQDKHALEILSSMDYVSFGGGGLSPQAGTILREHGVRLHCSYGGTEFGAIATSSLRDGDEDDWDYIEFADICTPRWVPQGDGTYELQFLSNPNHSLSVENLPDARGYGTSDLFKPHPTKPGFWKIVGRVDDVIIHSSGEKTVPAPMEALMASSPQIMGAVMFGQGFDQPGVLIEPMPAYEVDTKDQQQVANFRNLVWPTVEKANQVAPSFSKVFKEMILVADKTKPLPRAGKGTVLKKAALVQYHDEIEALYATMASVDSAEHIDPPQAWDHKGVSKWLLEHAHDLTNGKAIKPEETLFEQGLDSLGATILRRRIASALQSVETDAGKAALASVTQTLIYNFPSINALASRILQLLDGPDAAGPSKTQVEIIQETIAKYGFSGEVVNASNRKDDGVVVILTGSTGYLGSQVLEGLLKDQRVTKVYALNRPGRDGDSVAERHRKRFSEKGLDESLLKSAKLTFLETDSATENLGLDDATYAELSASVNVVIHIAWRLDFNLSLASFESNIRGTHNLIKLVRSGGHAEDVKFVFTSSVGVANAWSPAQGLYPDDVLPDAKYAAGSGYGESKYVIERILAASGINATAVRLGQITGGAQNGAWATSDWVPILVKSSIGLGALPTAKGTITWSSTDGVAGSVLDVVFYDGRYPVAMNLVHHNPVDWNTTITHIKEALEKECNISLPFIPYQEWMERLGKVSGSTSSEEMNRIPAIKLYGFFQALAQGDLNLTSTQTEAFGTVEFETIKLKNVSKTFAEMPPLSTEHAYSWIRYWNSAGLFK</sequence>
<evidence type="ECO:0000313" key="5">
    <source>
        <dbReference type="Proteomes" id="UP000054270"/>
    </source>
</evidence>
<evidence type="ECO:0000259" key="3">
    <source>
        <dbReference type="SMART" id="SM00823"/>
    </source>
</evidence>
<dbReference type="InterPro" id="IPR013120">
    <property type="entry name" value="FAR_NAD-bd"/>
</dbReference>
<dbReference type="SUPFAM" id="SSF47336">
    <property type="entry name" value="ACP-like"/>
    <property type="match status" value="1"/>
</dbReference>
<evidence type="ECO:0000256" key="1">
    <source>
        <dbReference type="ARBA" id="ARBA00022450"/>
    </source>
</evidence>
<dbReference type="STRING" id="945553.A0A0D2PGM6"/>